<reference evidence="9" key="1">
    <citation type="submission" date="2020-11" db="EMBL/GenBank/DDBJ databases">
        <authorList>
            <person name="Tran Van P."/>
        </authorList>
    </citation>
    <scope>NUCLEOTIDE SEQUENCE</scope>
</reference>
<organism evidence="9">
    <name type="scientific">Timema genevievae</name>
    <name type="common">Walking stick</name>
    <dbReference type="NCBI Taxonomy" id="629358"/>
    <lineage>
        <taxon>Eukaryota</taxon>
        <taxon>Metazoa</taxon>
        <taxon>Ecdysozoa</taxon>
        <taxon>Arthropoda</taxon>
        <taxon>Hexapoda</taxon>
        <taxon>Insecta</taxon>
        <taxon>Pterygota</taxon>
        <taxon>Neoptera</taxon>
        <taxon>Polyneoptera</taxon>
        <taxon>Phasmatodea</taxon>
        <taxon>Timematodea</taxon>
        <taxon>Timematoidea</taxon>
        <taxon>Timematidae</taxon>
        <taxon>Timema</taxon>
    </lineage>
</organism>
<dbReference type="SUPFAM" id="SSF48264">
    <property type="entry name" value="Cytochrome P450"/>
    <property type="match status" value="1"/>
</dbReference>
<evidence type="ECO:0000256" key="3">
    <source>
        <dbReference type="ARBA" id="ARBA00022723"/>
    </source>
</evidence>
<evidence type="ECO:0000256" key="8">
    <source>
        <dbReference type="RuleBase" id="RU000461"/>
    </source>
</evidence>
<accession>A0A7R9KAN6</accession>
<dbReference type="InterPro" id="IPR017972">
    <property type="entry name" value="Cyt_P450_CS"/>
</dbReference>
<comment type="similarity">
    <text evidence="2 8">Belongs to the cytochrome P450 family.</text>
</comment>
<dbReference type="InterPro" id="IPR001128">
    <property type="entry name" value="Cyt_P450"/>
</dbReference>
<keyword evidence="7 8" id="KW-0349">Heme</keyword>
<dbReference type="PANTHER" id="PTHR24303">
    <property type="entry name" value="HEME-BINDING MONOOXYGENASE FAMILY"/>
    <property type="match status" value="1"/>
</dbReference>
<evidence type="ECO:0000256" key="2">
    <source>
        <dbReference type="ARBA" id="ARBA00010617"/>
    </source>
</evidence>
<evidence type="ECO:0000256" key="4">
    <source>
        <dbReference type="ARBA" id="ARBA00023002"/>
    </source>
</evidence>
<evidence type="ECO:0000256" key="5">
    <source>
        <dbReference type="ARBA" id="ARBA00023004"/>
    </source>
</evidence>
<gene>
    <name evidence="9" type="ORF">TGEB3V08_LOCUS10882</name>
</gene>
<proteinExistence type="inferred from homology"/>
<name>A0A7R9KAN6_TIMGE</name>
<dbReference type="Pfam" id="PF00067">
    <property type="entry name" value="p450"/>
    <property type="match status" value="1"/>
</dbReference>
<keyword evidence="6 8" id="KW-0503">Monooxygenase</keyword>
<evidence type="ECO:0000256" key="7">
    <source>
        <dbReference type="PIRSR" id="PIRSR602401-1"/>
    </source>
</evidence>
<protein>
    <recommendedName>
        <fullName evidence="10">Cytochrome P450</fullName>
    </recommendedName>
</protein>
<evidence type="ECO:0000256" key="1">
    <source>
        <dbReference type="ARBA" id="ARBA00001971"/>
    </source>
</evidence>
<keyword evidence="4 8" id="KW-0560">Oxidoreductase</keyword>
<dbReference type="GO" id="GO:0004497">
    <property type="term" value="F:monooxygenase activity"/>
    <property type="evidence" value="ECO:0007669"/>
    <property type="project" value="UniProtKB-KW"/>
</dbReference>
<feature type="binding site" description="axial binding residue" evidence="7">
    <location>
        <position position="65"/>
    </location>
    <ligand>
        <name>heme</name>
        <dbReference type="ChEBI" id="CHEBI:30413"/>
    </ligand>
    <ligandPart>
        <name>Fe</name>
        <dbReference type="ChEBI" id="CHEBI:18248"/>
    </ligandPart>
</feature>
<dbReference type="EMBL" id="OE847233">
    <property type="protein sequence ID" value="CAD7611020.1"/>
    <property type="molecule type" value="Genomic_DNA"/>
</dbReference>
<dbReference type="GO" id="GO:0016705">
    <property type="term" value="F:oxidoreductase activity, acting on paired donors, with incorporation or reduction of molecular oxygen"/>
    <property type="evidence" value="ECO:0007669"/>
    <property type="project" value="InterPro"/>
</dbReference>
<dbReference type="AlphaFoldDB" id="A0A7R9KAN6"/>
<keyword evidence="5 7" id="KW-0408">Iron</keyword>
<dbReference type="PROSITE" id="PS00086">
    <property type="entry name" value="CYTOCHROME_P450"/>
    <property type="match status" value="1"/>
</dbReference>
<comment type="cofactor">
    <cofactor evidence="1 7">
        <name>heme</name>
        <dbReference type="ChEBI" id="CHEBI:30413"/>
    </cofactor>
</comment>
<dbReference type="PANTHER" id="PTHR24303:SF31">
    <property type="entry name" value="CYTOCHROME P450 307A1-RELATED"/>
    <property type="match status" value="1"/>
</dbReference>
<dbReference type="InterPro" id="IPR002401">
    <property type="entry name" value="Cyt_P450_E_grp-I"/>
</dbReference>
<dbReference type="GO" id="GO:0020037">
    <property type="term" value="F:heme binding"/>
    <property type="evidence" value="ECO:0007669"/>
    <property type="project" value="InterPro"/>
</dbReference>
<dbReference type="GO" id="GO:0005506">
    <property type="term" value="F:iron ion binding"/>
    <property type="evidence" value="ECO:0007669"/>
    <property type="project" value="InterPro"/>
</dbReference>
<evidence type="ECO:0008006" key="10">
    <source>
        <dbReference type="Google" id="ProtNLM"/>
    </source>
</evidence>
<keyword evidence="3 7" id="KW-0479">Metal-binding</keyword>
<dbReference type="PRINTS" id="PR00463">
    <property type="entry name" value="EP450I"/>
</dbReference>
<dbReference type="InterPro" id="IPR036396">
    <property type="entry name" value="Cyt_P450_sf"/>
</dbReference>
<evidence type="ECO:0000313" key="9">
    <source>
        <dbReference type="EMBL" id="CAD7611020.1"/>
    </source>
</evidence>
<dbReference type="Gene3D" id="1.10.630.10">
    <property type="entry name" value="Cytochrome P450"/>
    <property type="match status" value="1"/>
</dbReference>
<evidence type="ECO:0000256" key="6">
    <source>
        <dbReference type="ARBA" id="ARBA00023033"/>
    </source>
</evidence>
<sequence>MYFLFFSGYTVEKGTVVFLNNYELNIGEQYWSNPQLFQPERFLSKEGNVTKPEYFIPFSTGKRMCIGQRLVQGFSFILLASIIQHFDVSADQNTEIRTYPACVAVPPDTFPLIFIPRSCSRTAV</sequence>